<keyword evidence="3" id="KW-1185">Reference proteome</keyword>
<dbReference type="RefSeq" id="XP_064681989.1">
    <property type="nucleotide sequence ID" value="XM_064829487.1"/>
</dbReference>
<dbReference type="EMBL" id="JASEJX010000014">
    <property type="protein sequence ID" value="KAK4515323.1"/>
    <property type="molecule type" value="Genomic_DNA"/>
</dbReference>
<evidence type="ECO:0000313" key="3">
    <source>
        <dbReference type="Proteomes" id="UP001304243"/>
    </source>
</evidence>
<dbReference type="AlphaFoldDB" id="A0AAN7DEG8"/>
<dbReference type="Proteomes" id="UP001304243">
    <property type="component" value="Unassembled WGS sequence"/>
</dbReference>
<evidence type="ECO:0000313" key="2">
    <source>
        <dbReference type="EMBL" id="KAK4515323.1"/>
    </source>
</evidence>
<feature type="compositionally biased region" description="Low complexity" evidence="1">
    <location>
        <begin position="1"/>
        <end position="19"/>
    </location>
</feature>
<feature type="region of interest" description="Disordered" evidence="1">
    <location>
        <begin position="1"/>
        <end position="23"/>
    </location>
</feature>
<protein>
    <submittedName>
        <fullName evidence="2">Uncharacterized protein</fullName>
    </submittedName>
</protein>
<comment type="caution">
    <text evidence="2">The sequence shown here is derived from an EMBL/GenBank/DDBJ whole genome shotgun (WGS) entry which is preliminary data.</text>
</comment>
<evidence type="ECO:0000256" key="1">
    <source>
        <dbReference type="SAM" id="MobiDB-lite"/>
    </source>
</evidence>
<proteinExistence type="predicted"/>
<reference evidence="2 3" key="1">
    <citation type="submission" date="2022-11" db="EMBL/GenBank/DDBJ databases">
        <title>Mucor velutinosus strain NIH1002 WGS.</title>
        <authorList>
            <person name="Subramanian P."/>
            <person name="Mullikin J.C."/>
            <person name="Segre J.A."/>
            <person name="Zelazny A.M."/>
        </authorList>
    </citation>
    <scope>NUCLEOTIDE SEQUENCE [LARGE SCALE GENOMIC DNA]</scope>
    <source>
        <strain evidence="2 3">NIH1002</strain>
    </source>
</reference>
<organism evidence="2 3">
    <name type="scientific">Mucor velutinosus</name>
    <dbReference type="NCBI Taxonomy" id="708070"/>
    <lineage>
        <taxon>Eukaryota</taxon>
        <taxon>Fungi</taxon>
        <taxon>Fungi incertae sedis</taxon>
        <taxon>Mucoromycota</taxon>
        <taxon>Mucoromycotina</taxon>
        <taxon>Mucoromycetes</taxon>
        <taxon>Mucorales</taxon>
        <taxon>Mucorineae</taxon>
        <taxon>Mucoraceae</taxon>
        <taxon>Mucor</taxon>
    </lineage>
</organism>
<gene>
    <name evidence="2" type="ORF">ATC70_010267</name>
</gene>
<dbReference type="GeneID" id="89953953"/>
<sequence>MKPDNSITLSHSPSNSPSHLDNKRNSVVGLFLEGRKRQLIEYMARCVNQVEAAYARSSMENRTQSITKEEKIDLPVDRRHGYNADSILRLSNAGMEIFVSEVSSRYGTEEKDRHAIDHSRGMFAQLSMLEAIADKYEYATVEALLKQKALFPKAYNRCACVANESCG</sequence>
<accession>A0AAN7DEG8</accession>
<name>A0AAN7DEG8_9FUNG</name>